<protein>
    <recommendedName>
        <fullName evidence="3">Integrase catalytic domain-containing protein</fullName>
    </recommendedName>
</protein>
<dbReference type="AlphaFoldDB" id="A0A347WIH5"/>
<evidence type="ECO:0008006" key="3">
    <source>
        <dbReference type="Google" id="ProtNLM"/>
    </source>
</evidence>
<organism evidence="1 2">
    <name type="scientific">Suicoccus acidiformans</name>
    <dbReference type="NCBI Taxonomy" id="2036206"/>
    <lineage>
        <taxon>Bacteria</taxon>
        <taxon>Bacillati</taxon>
        <taxon>Bacillota</taxon>
        <taxon>Bacilli</taxon>
        <taxon>Lactobacillales</taxon>
        <taxon>Aerococcaceae</taxon>
        <taxon>Suicoccus</taxon>
    </lineage>
</organism>
<evidence type="ECO:0000313" key="2">
    <source>
        <dbReference type="Proteomes" id="UP000263232"/>
    </source>
</evidence>
<dbReference type="KEGG" id="abae:CL176_01955"/>
<dbReference type="EMBL" id="CP023434">
    <property type="protein sequence ID" value="AXY24882.1"/>
    <property type="molecule type" value="Genomic_DNA"/>
</dbReference>
<reference evidence="1 2" key="1">
    <citation type="submission" date="2017-09" db="EMBL/GenBank/DDBJ databases">
        <title>Complete genome sequence of Oxytococcus suis strain ZY16052.</title>
        <authorList>
            <person name="Li F."/>
        </authorList>
    </citation>
    <scope>NUCLEOTIDE SEQUENCE [LARGE SCALE GENOMIC DNA]</scope>
    <source>
        <strain evidence="1 2">ZY16052</strain>
    </source>
</reference>
<dbReference type="Proteomes" id="UP000263232">
    <property type="component" value="Chromosome"/>
</dbReference>
<dbReference type="OrthoDB" id="9776104at2"/>
<keyword evidence="2" id="KW-1185">Reference proteome</keyword>
<sequence>MKKDLKRLKHKKHSVIDAKDAKYDLLLTLVERQTRFEYLVLISWKSSQAVVGAVMKLLEVSGEDVTYLFKSITTENGTELSDL</sequence>
<proteinExistence type="predicted"/>
<dbReference type="RefSeq" id="WP_118989804.1">
    <property type="nucleotide sequence ID" value="NZ_CP023434.1"/>
</dbReference>
<gene>
    <name evidence="1" type="ORF">CL176_01955</name>
</gene>
<evidence type="ECO:0000313" key="1">
    <source>
        <dbReference type="EMBL" id="AXY24882.1"/>
    </source>
</evidence>
<accession>A0A347WIH5</accession>
<name>A0A347WIH5_9LACT</name>